<keyword evidence="1" id="KW-1133">Transmembrane helix</keyword>
<evidence type="ECO:0008006" key="4">
    <source>
        <dbReference type="Google" id="ProtNLM"/>
    </source>
</evidence>
<evidence type="ECO:0000313" key="3">
    <source>
        <dbReference type="Proteomes" id="UP000273500"/>
    </source>
</evidence>
<evidence type="ECO:0000256" key="1">
    <source>
        <dbReference type="SAM" id="Phobius"/>
    </source>
</evidence>
<accession>A0A3R9P2J6</accession>
<dbReference type="OrthoDB" id="1132160at2"/>
<dbReference type="Proteomes" id="UP000273500">
    <property type="component" value="Unassembled WGS sequence"/>
</dbReference>
<comment type="caution">
    <text evidence="2">The sequence shown here is derived from an EMBL/GenBank/DDBJ whole genome shotgun (WGS) entry which is preliminary data.</text>
</comment>
<keyword evidence="3" id="KW-1185">Reference proteome</keyword>
<sequence>MRGGVLEILWQAGRGILYLALYVLLISGTDFVLFNLGWCLIYLGFLLFLPINTPIVVQLLLGFLTGITLDTVFDTGGVHAAAAVLLMYLRPWVLRLLTPRDGYDSQDSVNIHQMGWQWMVVYLAMLVSIHHVAFFLLELGSIRVPGITLAKIVVSTLYTGLTLLIIQLVFFPTRRRSR</sequence>
<dbReference type="AlphaFoldDB" id="A0A3R9P2J6"/>
<keyword evidence="1" id="KW-0812">Transmembrane</keyword>
<keyword evidence="1" id="KW-0472">Membrane</keyword>
<protein>
    <recommendedName>
        <fullName evidence="4">Rod shape-determining protein MreD</fullName>
    </recommendedName>
</protein>
<feature type="transmembrane region" description="Helical" evidence="1">
    <location>
        <begin position="76"/>
        <end position="97"/>
    </location>
</feature>
<reference evidence="2 3" key="1">
    <citation type="submission" date="2018-12" db="EMBL/GenBank/DDBJ databases">
        <authorList>
            <person name="Feng G."/>
            <person name="Zhu H."/>
        </authorList>
    </citation>
    <scope>NUCLEOTIDE SEQUENCE [LARGE SCALE GENOMIC DNA]</scope>
    <source>
        <strain evidence="2 3">KCTC 12533</strain>
    </source>
</reference>
<feature type="transmembrane region" description="Helical" evidence="1">
    <location>
        <begin position="149"/>
        <end position="171"/>
    </location>
</feature>
<feature type="transmembrane region" description="Helical" evidence="1">
    <location>
        <begin position="118"/>
        <end position="137"/>
    </location>
</feature>
<feature type="transmembrane region" description="Helical" evidence="1">
    <location>
        <begin position="40"/>
        <end position="64"/>
    </location>
</feature>
<organism evidence="2 3">
    <name type="scientific">Hymenobacter rigui</name>
    <dbReference type="NCBI Taxonomy" id="334424"/>
    <lineage>
        <taxon>Bacteria</taxon>
        <taxon>Pseudomonadati</taxon>
        <taxon>Bacteroidota</taxon>
        <taxon>Cytophagia</taxon>
        <taxon>Cytophagales</taxon>
        <taxon>Hymenobacteraceae</taxon>
        <taxon>Hymenobacter</taxon>
    </lineage>
</organism>
<proteinExistence type="predicted"/>
<dbReference type="EMBL" id="RWIT01000009">
    <property type="protein sequence ID" value="RSK47293.1"/>
    <property type="molecule type" value="Genomic_DNA"/>
</dbReference>
<evidence type="ECO:0000313" key="2">
    <source>
        <dbReference type="EMBL" id="RSK47293.1"/>
    </source>
</evidence>
<feature type="transmembrane region" description="Helical" evidence="1">
    <location>
        <begin position="15"/>
        <end position="33"/>
    </location>
</feature>
<dbReference type="RefSeq" id="WP_125421781.1">
    <property type="nucleotide sequence ID" value="NZ_RWIT01000009.1"/>
</dbReference>
<gene>
    <name evidence="2" type="ORF">EI291_15355</name>
</gene>
<name>A0A3R9P2J6_9BACT</name>